<comment type="caution">
    <text evidence="2">The sequence shown here is derived from an EMBL/GenBank/DDBJ whole genome shotgun (WGS) entry which is preliminary data.</text>
</comment>
<evidence type="ECO:0000313" key="2">
    <source>
        <dbReference type="EMBL" id="OQD70672.1"/>
    </source>
</evidence>
<sequence>MDLLPPHDPGDDSTISHNWTSELDQNRTLRPFTRTRQPSQILDLGVFAPVVLSEQFRCDVGH</sequence>
<dbReference type="Proteomes" id="UP000191672">
    <property type="component" value="Unassembled WGS sequence"/>
</dbReference>
<evidence type="ECO:0000256" key="1">
    <source>
        <dbReference type="SAM" id="MobiDB-lite"/>
    </source>
</evidence>
<proteinExistence type="predicted"/>
<reference evidence="3" key="1">
    <citation type="journal article" date="2017" name="Nat. Microbiol.">
        <title>Global analysis of biosynthetic gene clusters reveals vast potential of secondary metabolite production in Penicillium species.</title>
        <authorList>
            <person name="Nielsen J.C."/>
            <person name="Grijseels S."/>
            <person name="Prigent S."/>
            <person name="Ji B."/>
            <person name="Dainat J."/>
            <person name="Nielsen K.F."/>
            <person name="Frisvad J.C."/>
            <person name="Workman M."/>
            <person name="Nielsen J."/>
        </authorList>
    </citation>
    <scope>NUCLEOTIDE SEQUENCE [LARGE SCALE GENOMIC DNA]</scope>
    <source>
        <strain evidence="3">IBT 31811</strain>
    </source>
</reference>
<protein>
    <submittedName>
        <fullName evidence="2">Uncharacterized protein</fullName>
    </submittedName>
</protein>
<dbReference type="EMBL" id="MDYN01000253">
    <property type="protein sequence ID" value="OQD70672.1"/>
    <property type="molecule type" value="Genomic_DNA"/>
</dbReference>
<keyword evidence="3" id="KW-1185">Reference proteome</keyword>
<evidence type="ECO:0000313" key="3">
    <source>
        <dbReference type="Proteomes" id="UP000191672"/>
    </source>
</evidence>
<gene>
    <name evidence="2" type="ORF">PENANT_c253G09626</name>
</gene>
<dbReference type="AlphaFoldDB" id="A0A1V6P1F6"/>
<name>A0A1V6P1F6_9EURO</name>
<feature type="non-terminal residue" evidence="2">
    <location>
        <position position="62"/>
    </location>
</feature>
<feature type="region of interest" description="Disordered" evidence="1">
    <location>
        <begin position="1"/>
        <end position="20"/>
    </location>
</feature>
<organism evidence="2 3">
    <name type="scientific">Penicillium antarcticum</name>
    <dbReference type="NCBI Taxonomy" id="416450"/>
    <lineage>
        <taxon>Eukaryota</taxon>
        <taxon>Fungi</taxon>
        <taxon>Dikarya</taxon>
        <taxon>Ascomycota</taxon>
        <taxon>Pezizomycotina</taxon>
        <taxon>Eurotiomycetes</taxon>
        <taxon>Eurotiomycetidae</taxon>
        <taxon>Eurotiales</taxon>
        <taxon>Aspergillaceae</taxon>
        <taxon>Penicillium</taxon>
    </lineage>
</organism>
<accession>A0A1V6P1F6</accession>